<evidence type="ECO:0000313" key="2">
    <source>
        <dbReference type="Proteomes" id="UP001165186"/>
    </source>
</evidence>
<dbReference type="Proteomes" id="UP001165186">
    <property type="component" value="Unassembled WGS sequence"/>
</dbReference>
<accession>A0ACB5RWJ8</accession>
<comment type="caution">
    <text evidence="1">The sequence shown here is derived from an EMBL/GenBank/DDBJ whole genome shotgun (WGS) entry which is preliminary data.</text>
</comment>
<reference evidence="1" key="1">
    <citation type="submission" date="2024-09" db="EMBL/GenBank/DDBJ databases">
        <title>Draft Genome Sequences of Neofusicoccum parvum.</title>
        <authorList>
            <person name="Ashida A."/>
            <person name="Camagna M."/>
            <person name="Tanaka A."/>
            <person name="Takemoto D."/>
        </authorList>
    </citation>
    <scope>NUCLEOTIDE SEQUENCE</scope>
    <source>
        <strain evidence="1">PPO83</strain>
    </source>
</reference>
<keyword evidence="2" id="KW-1185">Reference proteome</keyword>
<evidence type="ECO:0000313" key="1">
    <source>
        <dbReference type="EMBL" id="GME24922.1"/>
    </source>
</evidence>
<organism evidence="1 2">
    <name type="scientific">Neofusicoccum parvum</name>
    <dbReference type="NCBI Taxonomy" id="310453"/>
    <lineage>
        <taxon>Eukaryota</taxon>
        <taxon>Fungi</taxon>
        <taxon>Dikarya</taxon>
        <taxon>Ascomycota</taxon>
        <taxon>Pezizomycotina</taxon>
        <taxon>Dothideomycetes</taxon>
        <taxon>Dothideomycetes incertae sedis</taxon>
        <taxon>Botryosphaeriales</taxon>
        <taxon>Botryosphaeriaceae</taxon>
        <taxon>Neofusicoccum</taxon>
    </lineage>
</organism>
<dbReference type="EMBL" id="BSXG01000016">
    <property type="protein sequence ID" value="GME24922.1"/>
    <property type="molecule type" value="Genomic_DNA"/>
</dbReference>
<name>A0ACB5RWJ8_9PEZI</name>
<sequence>MSACAAFLLAVAWLATLPLSVSADVHAAVIFTRTGERTPLYVDLGVPDLTPLGAQQAYSQGTLFRQRYISPQVNNIDLHGPNVISNLSQYGIMNSQIYALAPDDAYTAATAQAFLQGLYPPYTLNDTTTPALAATAVLANGSYIEAPLGGYQYPRIRTVSQYDPQRVFIAGQEGEFWIQDNITQRLTIYHPECINYALDRTSYFYTAEFNETFARTNSLYRQVGAATLSGAFPDVADNYINAYPIYDYLNYQYTHDVGIQSILSNNITLRGAYDELRYLADQQQWAFNSMPNSSQWIRAIAGSMLARKVLGQLAVNIATGGANAKMSLLFGEFQPMLSFFSLALASRSDSSRMYGIPDFASSMVFELFSYGDSNGSYPATSDLWVRFYFRNGTANSSELVAYPIFGHGPSETAMSWTEFEESMGNIMLEDIADWCTACDAASIFCPALNSSLSVTSGGQSSSMPPAVAGVIGAGVTLGVALLAVAALMLLGGLRFHRGGGSVISAGTRRKSSLGGFKGSAKLASDADVSFANKGAPFGVSVMEQQQQQKQGGQDQKRPTTESVQARERVGSWEMGDAKRSNHLSGSTVAAAGDLKADESRRSSLDIYEDAMARPVAVRESI</sequence>
<proteinExistence type="predicted"/>
<gene>
    <name evidence="1" type="primary">g3611</name>
    <name evidence="1" type="ORF">NpPPO83_00003611</name>
</gene>
<protein>
    <submittedName>
        <fullName evidence="1">Histidine phosphatase superfamily clade-2</fullName>
    </submittedName>
</protein>